<keyword evidence="8 19" id="KW-1133">Transmembrane helix</keyword>
<dbReference type="OrthoDB" id="427096at2759"/>
<dbReference type="RefSeq" id="XP_020636919.2">
    <property type="nucleotide sequence ID" value="XM_020781260.2"/>
</dbReference>
<keyword evidence="4 19" id="KW-0328">Glycosyltransferase</keyword>
<comment type="catalytic activity">
    <reaction evidence="13">
        <text>a beta-D-galactosyl-(1-&gt;4)-N-acetyl-beta-D-glucosaminyl derivative + GDP-beta-L-fucose = a beta-D-galactosyl-(1-&gt;4)-[alpha-L-fucosyl-(1-&gt;3)]-N-acetyl-beta-D-glucosaminyl derivative + GDP + H(+)</text>
        <dbReference type="Rhea" id="RHEA:14257"/>
        <dbReference type="ChEBI" id="CHEBI:15378"/>
        <dbReference type="ChEBI" id="CHEBI:57273"/>
        <dbReference type="ChEBI" id="CHEBI:58189"/>
        <dbReference type="ChEBI" id="CHEBI:133507"/>
        <dbReference type="ChEBI" id="CHEBI:137941"/>
        <dbReference type="EC" id="2.4.1.152"/>
    </reaction>
    <physiologicalReaction direction="left-to-right" evidence="13">
        <dbReference type="Rhea" id="RHEA:14258"/>
    </physiologicalReaction>
</comment>
<keyword evidence="9 19" id="KW-0333">Golgi apparatus</keyword>
<evidence type="ECO:0000256" key="13">
    <source>
        <dbReference type="ARBA" id="ARBA00029329"/>
    </source>
</evidence>
<comment type="catalytic activity">
    <reaction evidence="17">
        <text>an N-acetyl-alpha-neuraminyl-(2-&gt;3)-beta-D-galactosyl-(1-&gt;4)-N-acetyl-beta-D-glucosaminyl derivative + GDP-beta-L-fucose = an alpha-Neu5Ac-(2-&gt;3)-beta-D-Gal-(1-&gt;4)-[alpha-L-Fuc-(1-&gt;3)]-beta-D-GlcNAc derivative + GDP + H(+)</text>
        <dbReference type="Rhea" id="RHEA:56076"/>
        <dbReference type="ChEBI" id="CHEBI:15378"/>
        <dbReference type="ChEBI" id="CHEBI:57273"/>
        <dbReference type="ChEBI" id="CHEBI:58189"/>
        <dbReference type="ChEBI" id="CHEBI:136545"/>
        <dbReference type="ChEBI" id="CHEBI:139509"/>
    </reaction>
    <physiologicalReaction direction="left-to-right" evidence="17">
        <dbReference type="Rhea" id="RHEA:56077"/>
    </physiologicalReaction>
</comment>
<dbReference type="InParanoid" id="A0A6J0ST80"/>
<evidence type="ECO:0000313" key="23">
    <source>
        <dbReference type="RefSeq" id="XP_020636919.2"/>
    </source>
</evidence>
<evidence type="ECO:0000256" key="7">
    <source>
        <dbReference type="ARBA" id="ARBA00022968"/>
    </source>
</evidence>
<name>A0A6J0ST80_9SAUR</name>
<evidence type="ECO:0000256" key="2">
    <source>
        <dbReference type="ARBA" id="ARBA00004922"/>
    </source>
</evidence>
<dbReference type="EC" id="2.4.1.-" evidence="19"/>
<dbReference type="InterPro" id="IPR031481">
    <property type="entry name" value="Glyco_tran_10_N"/>
</dbReference>
<evidence type="ECO:0000259" key="20">
    <source>
        <dbReference type="Pfam" id="PF00852"/>
    </source>
</evidence>
<evidence type="ECO:0000256" key="9">
    <source>
        <dbReference type="ARBA" id="ARBA00023034"/>
    </source>
</evidence>
<dbReference type="Pfam" id="PF17039">
    <property type="entry name" value="Glyco_tran_10_N"/>
    <property type="match status" value="1"/>
</dbReference>
<dbReference type="Proteomes" id="UP001652642">
    <property type="component" value="Chromosome 7"/>
</dbReference>
<evidence type="ECO:0000256" key="17">
    <source>
        <dbReference type="ARBA" id="ARBA00036481"/>
    </source>
</evidence>
<evidence type="ECO:0000256" key="12">
    <source>
        <dbReference type="ARBA" id="ARBA00023180"/>
    </source>
</evidence>
<proteinExistence type="inferred from homology"/>
<sequence>MKSPGHWQDFGKYLACLFFLTAMSPLLLFLDGYHRVSRLTPASSVSFPDMLPQPPPRLTWPNTPMPVLPKGSQIHKPLLILLWGWPFLSAEECSPGLGRPDQCRLTTNRSQYAAADAVLMYHRDVSGSPLLLPRAPRPPSQLWIWFNMDPPSSSRNLASMDGLFNLTMTYRRDSDIFTPYGWLRVLKNPQRFTIPPKSKLVALVSSKWPLGSRQGKYYRQIQRYFPVDVYRLPQTGLSSRELQLTLSHYKFYLAFENSVHEDYITEKLWKNALLAGAVPVVLGPPRENYERYLPPEAFVHVDDFPTVRELARFLGKLARDPVRYQRYFQWRTWLEPVLETSWTARLCRACRVLRETSDTFRATPRLSQWFK</sequence>
<feature type="transmembrane region" description="Helical" evidence="19">
    <location>
        <begin position="12"/>
        <end position="30"/>
    </location>
</feature>
<dbReference type="Pfam" id="PF00852">
    <property type="entry name" value="Glyco_transf_10"/>
    <property type="match status" value="1"/>
</dbReference>
<keyword evidence="5 19" id="KW-0808">Transferase</keyword>
<comment type="subcellular location">
    <subcellularLocation>
        <location evidence="1 19">Golgi apparatus</location>
        <location evidence="1 19">Golgi stack membrane</location>
        <topology evidence="1 19">Single-pass type II membrane protein</topology>
    </subcellularLocation>
</comment>
<dbReference type="PANTHER" id="PTHR11929">
    <property type="entry name" value="ALPHA- 1,3 -FUCOSYLTRANSFERASE"/>
    <property type="match status" value="1"/>
</dbReference>
<evidence type="ECO:0000256" key="16">
    <source>
        <dbReference type="ARBA" id="ARBA00036468"/>
    </source>
</evidence>
<protein>
    <recommendedName>
        <fullName evidence="19">Fucosyltransferase</fullName>
        <ecNumber evidence="19">2.4.1.-</ecNumber>
    </recommendedName>
</protein>
<comment type="catalytic activity">
    <reaction evidence="18">
        <text>beta-D-galactosyl-(1-&gt;4)-N-acetyl-D-glucosamine + GDP-beta-L-fucose = beta-D-galactosyl-(1-&gt;4)-[alpha-L-fucosyl-(1-&gt;3)]-N-acetyl-D-glucosamine + GDP + H(+)</text>
        <dbReference type="Rhea" id="RHEA:62824"/>
        <dbReference type="ChEBI" id="CHEBI:15378"/>
        <dbReference type="ChEBI" id="CHEBI:57273"/>
        <dbReference type="ChEBI" id="CHEBI:58189"/>
        <dbReference type="ChEBI" id="CHEBI:60152"/>
        <dbReference type="ChEBI" id="CHEBI:62287"/>
    </reaction>
    <physiologicalReaction direction="left-to-right" evidence="18">
        <dbReference type="Rhea" id="RHEA:62825"/>
    </physiologicalReaction>
</comment>
<dbReference type="InterPro" id="IPR001503">
    <property type="entry name" value="Glyco_trans_10"/>
</dbReference>
<dbReference type="AlphaFoldDB" id="A0A6J0ST80"/>
<comment type="catalytic activity">
    <reaction evidence="14">
        <text>an alpha-Neu5Ac-(2-&gt;3)-beta-D-Gal-(1-&gt;4)-beta-D-GlcNAc-(1-&gt;3)-beta-D-Gal-(1-&gt;4)-[alpha-L-Fuc-(1-&gt;3)]-beta-D-GlcNAc derivative + GDP-beta-L-fucose = an alpha-Neu5Ac-(2-&gt;3)-beta-D-Gal-(1-&gt;4)-[alpha-L-Fuc-(1-&gt;3)]-beta-D-GlcNAc-(1-&gt;3)-beta-D-Gal-(1-&gt;4)-[alpha-L-Fuc-(1-&gt;3)]-beta-D-GlcNAc derivative + GDP + H(+)</text>
        <dbReference type="Rhea" id="RHEA:52864"/>
        <dbReference type="ChEBI" id="CHEBI:15378"/>
        <dbReference type="ChEBI" id="CHEBI:57273"/>
        <dbReference type="ChEBI" id="CHEBI:58189"/>
        <dbReference type="ChEBI" id="CHEBI:145342"/>
        <dbReference type="ChEBI" id="CHEBI:145343"/>
    </reaction>
    <physiologicalReaction direction="left-to-right" evidence="14">
        <dbReference type="Rhea" id="RHEA:52865"/>
    </physiologicalReaction>
</comment>
<evidence type="ECO:0000256" key="5">
    <source>
        <dbReference type="ARBA" id="ARBA00022679"/>
    </source>
</evidence>
<evidence type="ECO:0000256" key="6">
    <source>
        <dbReference type="ARBA" id="ARBA00022692"/>
    </source>
</evidence>
<dbReference type="GeneID" id="110072711"/>
<keyword evidence="22" id="KW-1185">Reference proteome</keyword>
<evidence type="ECO:0000256" key="8">
    <source>
        <dbReference type="ARBA" id="ARBA00022989"/>
    </source>
</evidence>
<dbReference type="PANTHER" id="PTHR11929:SF11">
    <property type="entry name" value="4-GALACTOSYL-N-ACETYLGLUCOSAMINIDE 3-ALPHA-L-FUCOSYLTRANSFERASE FUT5"/>
    <property type="match status" value="1"/>
</dbReference>
<dbReference type="GO" id="GO:0017060">
    <property type="term" value="F:3-galactosyl-N-acetylglucosaminide 4-alpha-L-fucosyltransferase activity"/>
    <property type="evidence" value="ECO:0007669"/>
    <property type="project" value="UniProtKB-EC"/>
</dbReference>
<keyword evidence="12" id="KW-0325">Glycoprotein</keyword>
<keyword evidence="7" id="KW-0735">Signal-anchor</keyword>
<evidence type="ECO:0000313" key="22">
    <source>
        <dbReference type="Proteomes" id="UP001652642"/>
    </source>
</evidence>
<evidence type="ECO:0000256" key="4">
    <source>
        <dbReference type="ARBA" id="ARBA00022676"/>
    </source>
</evidence>
<dbReference type="InterPro" id="IPR038577">
    <property type="entry name" value="GT10-like_C_sf"/>
</dbReference>
<evidence type="ECO:0000256" key="1">
    <source>
        <dbReference type="ARBA" id="ARBA00004447"/>
    </source>
</evidence>
<dbReference type="GO" id="GO:0006629">
    <property type="term" value="P:lipid metabolic process"/>
    <property type="evidence" value="ECO:0007669"/>
    <property type="project" value="UniProtKB-KW"/>
</dbReference>
<accession>A0A6J0ST80</accession>
<evidence type="ECO:0000256" key="3">
    <source>
        <dbReference type="ARBA" id="ARBA00008919"/>
    </source>
</evidence>
<dbReference type="UniPathway" id="UPA00378"/>
<dbReference type="InterPro" id="IPR055270">
    <property type="entry name" value="Glyco_tran_10_C"/>
</dbReference>
<dbReference type="KEGG" id="pvt:110072711"/>
<organism evidence="22 23">
    <name type="scientific">Pogona vitticeps</name>
    <name type="common">central bearded dragon</name>
    <dbReference type="NCBI Taxonomy" id="103695"/>
    <lineage>
        <taxon>Eukaryota</taxon>
        <taxon>Metazoa</taxon>
        <taxon>Chordata</taxon>
        <taxon>Craniata</taxon>
        <taxon>Vertebrata</taxon>
        <taxon>Euteleostomi</taxon>
        <taxon>Lepidosauria</taxon>
        <taxon>Squamata</taxon>
        <taxon>Bifurcata</taxon>
        <taxon>Unidentata</taxon>
        <taxon>Episquamata</taxon>
        <taxon>Toxicofera</taxon>
        <taxon>Iguania</taxon>
        <taxon>Acrodonta</taxon>
        <taxon>Agamidae</taxon>
        <taxon>Amphibolurinae</taxon>
        <taxon>Pogona</taxon>
    </lineage>
</organism>
<comment type="catalytic activity">
    <reaction evidence="16">
        <text>an alpha-Neu5Ac-(2-&gt;3)-beta-D-Gal-(1-&gt;3)-D-GlcNAc derivative + GDP-beta-L-fucose = an alpha-Neu5Ac-(2-&gt;3)-beta-D-Gal-(1-&gt;3)-[alpha-L-Fuc-(1-&gt;4)]-beta-D-GlcNAc derivative + GDP + H(+)</text>
        <dbReference type="Rhea" id="RHEA:62904"/>
        <dbReference type="ChEBI" id="CHEBI:15378"/>
        <dbReference type="ChEBI" id="CHEBI:57273"/>
        <dbReference type="ChEBI" id="CHEBI:58189"/>
        <dbReference type="ChEBI" id="CHEBI:146021"/>
        <dbReference type="ChEBI" id="CHEBI:146022"/>
    </reaction>
    <physiologicalReaction direction="left-to-right" evidence="16">
        <dbReference type="Rhea" id="RHEA:62905"/>
    </physiologicalReaction>
</comment>
<dbReference type="GO" id="GO:0017083">
    <property type="term" value="F:4-galactosyl-N-acetylglucosaminide 3-alpha-L-fucosyltransferase activity"/>
    <property type="evidence" value="ECO:0007669"/>
    <property type="project" value="UniProtKB-EC"/>
</dbReference>
<comment type="pathway">
    <text evidence="2">Protein modification; protein glycosylation.</text>
</comment>
<dbReference type="SUPFAM" id="SSF53756">
    <property type="entry name" value="UDP-Glycosyltransferase/glycogen phosphorylase"/>
    <property type="match status" value="1"/>
</dbReference>
<keyword evidence="11 19" id="KW-0472">Membrane</keyword>
<gene>
    <name evidence="23" type="primary">LOC110072711</name>
</gene>
<keyword evidence="10" id="KW-0443">Lipid metabolism</keyword>
<keyword evidence="6 19" id="KW-0812">Transmembrane</keyword>
<dbReference type="Gene3D" id="3.40.50.11660">
    <property type="entry name" value="Glycosyl transferase family 10, C-terminal domain"/>
    <property type="match status" value="1"/>
</dbReference>
<dbReference type="GO" id="GO:0032580">
    <property type="term" value="C:Golgi cisterna membrane"/>
    <property type="evidence" value="ECO:0007669"/>
    <property type="project" value="UniProtKB-SubCell"/>
</dbReference>
<evidence type="ECO:0000256" key="11">
    <source>
        <dbReference type="ARBA" id="ARBA00023136"/>
    </source>
</evidence>
<evidence type="ECO:0000259" key="21">
    <source>
        <dbReference type="Pfam" id="PF17039"/>
    </source>
</evidence>
<comment type="catalytic activity">
    <reaction evidence="15">
        <text>a beta-D-galactosyl-(1-&gt;3)-N-acetyl-beta-D-glucosaminyl derivative + GDP-beta-L-fucose = a beta-D-galactosyl-(1-&gt;3)-[alpha-L-fucosyl-(1-&gt;4)]-N-acetyl-beta-D-glucosaminyl derivative + GDP + H(+)</text>
        <dbReference type="Rhea" id="RHEA:23628"/>
        <dbReference type="ChEBI" id="CHEBI:15378"/>
        <dbReference type="ChEBI" id="CHEBI:57273"/>
        <dbReference type="ChEBI" id="CHEBI:58189"/>
        <dbReference type="ChEBI" id="CHEBI:133506"/>
        <dbReference type="ChEBI" id="CHEBI:140304"/>
        <dbReference type="EC" id="2.4.1.65"/>
    </reaction>
    <physiologicalReaction direction="left-to-right" evidence="15">
        <dbReference type="Rhea" id="RHEA:23629"/>
    </physiologicalReaction>
</comment>
<evidence type="ECO:0000256" key="18">
    <source>
        <dbReference type="ARBA" id="ARBA00036928"/>
    </source>
</evidence>
<evidence type="ECO:0000256" key="10">
    <source>
        <dbReference type="ARBA" id="ARBA00023098"/>
    </source>
</evidence>
<comment type="similarity">
    <text evidence="3 19">Belongs to the glycosyltransferase 10 family.</text>
</comment>
<evidence type="ECO:0000256" key="19">
    <source>
        <dbReference type="RuleBase" id="RU003832"/>
    </source>
</evidence>
<feature type="domain" description="Fucosyltransferase C-terminal" evidence="20">
    <location>
        <begin position="195"/>
        <end position="369"/>
    </location>
</feature>
<reference evidence="23" key="1">
    <citation type="submission" date="2025-08" db="UniProtKB">
        <authorList>
            <consortium name="RefSeq"/>
        </authorList>
    </citation>
    <scope>IDENTIFICATION</scope>
</reference>
<evidence type="ECO:0000256" key="14">
    <source>
        <dbReference type="ARBA" id="ARBA00036052"/>
    </source>
</evidence>
<evidence type="ECO:0000256" key="15">
    <source>
        <dbReference type="ARBA" id="ARBA00036273"/>
    </source>
</evidence>
<feature type="domain" description="Fucosyltransferase N-terminal" evidence="21">
    <location>
        <begin position="76"/>
        <end position="181"/>
    </location>
</feature>